<dbReference type="Pfam" id="PF04977">
    <property type="entry name" value="DivIC"/>
    <property type="match status" value="1"/>
</dbReference>
<keyword evidence="2" id="KW-0812">Transmembrane</keyword>
<proteinExistence type="predicted"/>
<protein>
    <submittedName>
        <fullName evidence="3">Septum formation initiator family protein</fullName>
    </submittedName>
</protein>
<keyword evidence="2" id="KW-1133">Transmembrane helix</keyword>
<evidence type="ECO:0000313" key="3">
    <source>
        <dbReference type="EMBL" id="MBJ8350056.1"/>
    </source>
</evidence>
<dbReference type="RefSeq" id="WP_199567975.1">
    <property type="nucleotide sequence ID" value="NZ_JAENBP010000006.1"/>
</dbReference>
<feature type="coiled-coil region" evidence="1">
    <location>
        <begin position="60"/>
        <end position="94"/>
    </location>
</feature>
<evidence type="ECO:0000313" key="4">
    <source>
        <dbReference type="Proteomes" id="UP000644875"/>
    </source>
</evidence>
<dbReference type="Proteomes" id="UP000644875">
    <property type="component" value="Unassembled WGS sequence"/>
</dbReference>
<evidence type="ECO:0000256" key="2">
    <source>
        <dbReference type="SAM" id="Phobius"/>
    </source>
</evidence>
<evidence type="ECO:0000256" key="1">
    <source>
        <dbReference type="SAM" id="Coils"/>
    </source>
</evidence>
<dbReference type="GO" id="GO:0051301">
    <property type="term" value="P:cell division"/>
    <property type="evidence" value="ECO:0007669"/>
    <property type="project" value="InterPro"/>
</dbReference>
<dbReference type="InterPro" id="IPR039076">
    <property type="entry name" value="DivIC"/>
</dbReference>
<dbReference type="AlphaFoldDB" id="A0A934UDR3"/>
<dbReference type="PANTHER" id="PTHR40027:SF1">
    <property type="entry name" value="CELL DIVISION PROTEIN DIVIC"/>
    <property type="match status" value="1"/>
</dbReference>
<feature type="transmembrane region" description="Helical" evidence="2">
    <location>
        <begin position="34"/>
        <end position="54"/>
    </location>
</feature>
<reference evidence="3 4" key="1">
    <citation type="journal article" date="2021" name="Int. J. Syst. Evol. Microbiol.">
        <title>Streptococcus vicugnae sp. nov., isolated from faeces of alpacas (Vicugna pacos) and cattle (Bos taurus), Streptococcus zalophi sp. nov., and Streptococcus pacificus sp. nov., isolated from respiratory tract of California sea lions (Zalophus californianus).</title>
        <authorList>
            <person name="Volokhov D.V."/>
            <person name="Zagorodnyaya T.A."/>
            <person name="Shen Z."/>
            <person name="Blom J."/>
            <person name="Furtak V.A."/>
            <person name="Eisenberg T."/>
            <person name="Fan P."/>
            <person name="Jeong K.C."/>
            <person name="Gao Y."/>
            <person name="Zhang S."/>
            <person name="Amselle M."/>
        </authorList>
    </citation>
    <scope>NUCLEOTIDE SEQUENCE [LARGE SCALE GENOMIC DNA]</scope>
    <source>
        <strain evidence="4">CSL7508-lung</strain>
    </source>
</reference>
<keyword evidence="4" id="KW-1185">Reference proteome</keyword>
<name>A0A934UDR3_9STRE</name>
<accession>A0A934UDR3</accession>
<keyword evidence="1" id="KW-0175">Coiled coil</keyword>
<dbReference type="InterPro" id="IPR007060">
    <property type="entry name" value="FtsL/DivIC"/>
</dbReference>
<dbReference type="PANTHER" id="PTHR40027">
    <property type="entry name" value="CELL DIVISION PROTEIN DIVIC"/>
    <property type="match status" value="1"/>
</dbReference>
<organism evidence="3 4">
    <name type="scientific">Streptococcus zalophi</name>
    <dbReference type="NCBI Taxonomy" id="640031"/>
    <lineage>
        <taxon>Bacteria</taxon>
        <taxon>Bacillati</taxon>
        <taxon>Bacillota</taxon>
        <taxon>Bacilli</taxon>
        <taxon>Lactobacillales</taxon>
        <taxon>Streptococcaceae</taxon>
        <taxon>Streptococcus</taxon>
    </lineage>
</organism>
<gene>
    <name evidence="3" type="ORF">JHK64_05350</name>
</gene>
<comment type="caution">
    <text evidence="3">The sequence shown here is derived from an EMBL/GenBank/DDBJ whole genome shotgun (WGS) entry which is preliminary data.</text>
</comment>
<sequence length="123" mass="14734">MKKPNIVQLNNDFIKDANQKKRFEEEEIRKRHRFIGLVLIVITLLFILPTYNLVSSYVALENRKQQIIELQKEFNTLEEETNQKKELANRLKDTDYVEKYARAKYSYKFEGEVILQTPELLPK</sequence>
<dbReference type="EMBL" id="JAENBP010000006">
    <property type="protein sequence ID" value="MBJ8350056.1"/>
    <property type="molecule type" value="Genomic_DNA"/>
</dbReference>
<keyword evidence="2" id="KW-0472">Membrane</keyword>